<dbReference type="Gene3D" id="2.40.50.990">
    <property type="match status" value="1"/>
</dbReference>
<evidence type="ECO:0000256" key="4">
    <source>
        <dbReference type="ARBA" id="ARBA00022737"/>
    </source>
</evidence>
<dbReference type="InterPro" id="IPR047038">
    <property type="entry name" value="eEF3_chromodomain-like_sf"/>
</dbReference>
<dbReference type="CDD" id="cd18626">
    <property type="entry name" value="CD_eEF3"/>
    <property type="match status" value="1"/>
</dbReference>
<dbReference type="SMART" id="SM00382">
    <property type="entry name" value="AAA"/>
    <property type="match status" value="2"/>
</dbReference>
<keyword evidence="3" id="KW-0963">Cytoplasm</keyword>
<dbReference type="CDD" id="cd03221">
    <property type="entry name" value="ABCF_EF-3"/>
    <property type="match status" value="2"/>
</dbReference>
<evidence type="ECO:0000256" key="3">
    <source>
        <dbReference type="ARBA" id="ARBA00022490"/>
    </source>
</evidence>
<evidence type="ECO:0000313" key="11">
    <source>
        <dbReference type="EMBL" id="CBJ27761.1"/>
    </source>
</evidence>
<feature type="region of interest" description="Disordered" evidence="9">
    <location>
        <begin position="1166"/>
        <end position="1185"/>
    </location>
</feature>
<dbReference type="Gene3D" id="1.25.40.10">
    <property type="entry name" value="Tetratricopeptide repeat domain"/>
    <property type="match status" value="1"/>
</dbReference>
<dbReference type="EMBL" id="FN649075">
    <property type="protein sequence ID" value="CBJ27761.1"/>
    <property type="molecule type" value="Genomic_DNA"/>
</dbReference>
<dbReference type="Gene3D" id="3.40.50.300">
    <property type="entry name" value="P-loop containing nucleotide triphosphate hydrolases"/>
    <property type="match status" value="2"/>
</dbReference>
<dbReference type="UniPathway" id="UPA00345"/>
<feature type="domain" description="ABC transporter" evidence="10">
    <location>
        <begin position="869"/>
        <end position="1181"/>
    </location>
</feature>
<dbReference type="EMBL" id="FN649746">
    <property type="protein sequence ID" value="CBJ27761.1"/>
    <property type="molecule type" value="Genomic_DNA"/>
</dbReference>
<feature type="domain" description="ABC transporter" evidence="10">
    <location>
        <begin position="618"/>
        <end position="831"/>
    </location>
</feature>
<dbReference type="Proteomes" id="UP000002630">
    <property type="component" value="Linkage Group LG21"/>
</dbReference>
<dbReference type="AlphaFoldDB" id="D7G7M2"/>
<dbReference type="GO" id="GO:0005524">
    <property type="term" value="F:ATP binding"/>
    <property type="evidence" value="ECO:0007669"/>
    <property type="project" value="UniProtKB-KW"/>
</dbReference>
<evidence type="ECO:0000256" key="1">
    <source>
        <dbReference type="ARBA" id="ARBA00004496"/>
    </source>
</evidence>
<keyword evidence="12" id="KW-1185">Reference proteome</keyword>
<dbReference type="GO" id="GO:0006414">
    <property type="term" value="P:translational elongation"/>
    <property type="evidence" value="ECO:0007669"/>
    <property type="project" value="UniProtKB-UniPathway"/>
</dbReference>
<keyword evidence="5" id="KW-0547">Nucleotide-binding</keyword>
<dbReference type="PROSITE" id="PS00211">
    <property type="entry name" value="ABC_TRANSPORTER_1"/>
    <property type="match status" value="2"/>
</dbReference>
<evidence type="ECO:0000256" key="7">
    <source>
        <dbReference type="ARBA" id="ARBA00050030"/>
    </source>
</evidence>
<evidence type="ECO:0000259" key="10">
    <source>
        <dbReference type="PROSITE" id="PS50893"/>
    </source>
</evidence>
<keyword evidence="4" id="KW-0677">Repeat</keyword>
<reference evidence="11 12" key="1">
    <citation type="journal article" date="2010" name="Nature">
        <title>The Ectocarpus genome and the independent evolution of multicellularity in brown algae.</title>
        <authorList>
            <person name="Cock J.M."/>
            <person name="Sterck L."/>
            <person name="Rouze P."/>
            <person name="Scornet D."/>
            <person name="Allen A.E."/>
            <person name="Amoutzias G."/>
            <person name="Anthouard V."/>
            <person name="Artiguenave F."/>
            <person name="Aury J.M."/>
            <person name="Badger J.H."/>
            <person name="Beszteri B."/>
            <person name="Billiau K."/>
            <person name="Bonnet E."/>
            <person name="Bothwell J.H."/>
            <person name="Bowler C."/>
            <person name="Boyen C."/>
            <person name="Brownlee C."/>
            <person name="Carrano C.J."/>
            <person name="Charrier B."/>
            <person name="Cho G.Y."/>
            <person name="Coelho S.M."/>
            <person name="Collen J."/>
            <person name="Corre E."/>
            <person name="Da Silva C."/>
            <person name="Delage L."/>
            <person name="Delaroque N."/>
            <person name="Dittami S.M."/>
            <person name="Doulbeau S."/>
            <person name="Elias M."/>
            <person name="Farnham G."/>
            <person name="Gachon C.M."/>
            <person name="Gschloessl B."/>
            <person name="Heesch S."/>
            <person name="Jabbari K."/>
            <person name="Jubin C."/>
            <person name="Kawai H."/>
            <person name="Kimura K."/>
            <person name="Kloareg B."/>
            <person name="Kupper F.C."/>
            <person name="Lang D."/>
            <person name="Le Bail A."/>
            <person name="Leblanc C."/>
            <person name="Lerouge P."/>
            <person name="Lohr M."/>
            <person name="Lopez P.J."/>
            <person name="Martens C."/>
            <person name="Maumus F."/>
            <person name="Michel G."/>
            <person name="Miranda-Saavedra D."/>
            <person name="Morales J."/>
            <person name="Moreau H."/>
            <person name="Motomura T."/>
            <person name="Nagasato C."/>
            <person name="Napoli C.A."/>
            <person name="Nelson D.R."/>
            <person name="Nyvall-Collen P."/>
            <person name="Peters A.F."/>
            <person name="Pommier C."/>
            <person name="Potin P."/>
            <person name="Poulain J."/>
            <person name="Quesneville H."/>
            <person name="Read B."/>
            <person name="Rensing S.A."/>
            <person name="Ritter A."/>
            <person name="Rousvoal S."/>
            <person name="Samanta M."/>
            <person name="Samson G."/>
            <person name="Schroeder D.C."/>
            <person name="Segurens B."/>
            <person name="Strittmatter M."/>
            <person name="Tonon T."/>
            <person name="Tregear J.W."/>
            <person name="Valentin K."/>
            <person name="von Dassow P."/>
            <person name="Yamagishi T."/>
            <person name="Van de Peer Y."/>
            <person name="Wincker P."/>
        </authorList>
    </citation>
    <scope>NUCLEOTIDE SEQUENCE [LARGE SCALE GENOMIC DNA]</scope>
    <source>
        <strain evidence="12">Ec32 / CCAP1310/4</strain>
    </source>
</reference>
<dbReference type="InterPro" id="IPR034085">
    <property type="entry name" value="TOG"/>
</dbReference>
<evidence type="ECO:0000256" key="8">
    <source>
        <dbReference type="ARBA" id="ARBA00050045"/>
    </source>
</evidence>
<evidence type="ECO:0000256" key="5">
    <source>
        <dbReference type="ARBA" id="ARBA00022741"/>
    </source>
</evidence>
<dbReference type="PANTHER" id="PTHR19211">
    <property type="entry name" value="ATP-BINDING TRANSPORT PROTEIN-RELATED"/>
    <property type="match status" value="1"/>
</dbReference>
<dbReference type="InterPro" id="IPR011989">
    <property type="entry name" value="ARM-like"/>
</dbReference>
<dbReference type="GO" id="GO:0005737">
    <property type="term" value="C:cytoplasm"/>
    <property type="evidence" value="ECO:0007669"/>
    <property type="project" value="UniProtKB-SubCell"/>
</dbReference>
<dbReference type="GO" id="GO:0016887">
    <property type="term" value="F:ATP hydrolysis activity"/>
    <property type="evidence" value="ECO:0007669"/>
    <property type="project" value="InterPro"/>
</dbReference>
<dbReference type="Gene3D" id="1.25.10.10">
    <property type="entry name" value="Leucine-rich Repeat Variant"/>
    <property type="match status" value="1"/>
</dbReference>
<dbReference type="InterPro" id="IPR050611">
    <property type="entry name" value="ABCF"/>
</dbReference>
<sequence length="1257" mass="134196">MGTAEHATNGTMDSQPSVGGLLAGAKAALTAGDRTVASQQLHEATKLAPDNPKAWRALADFLETGNDNKQLAEALSKCVDIAESKGNYGRSRPLRLRLSEVREAAGDRRGALAALKAFTSNPAAVSATTATTASAANGAGAGLADKKNTSAAAKSAAEAATKAAEAVRDTENAAMKDRSTRLFMELNADLVPSLAEHCGCLGEAGDASARRRAAVAVAKSIAASNAEAPWVEAQLREFLPEGNAPAAREGALLAIHAICELAGPGGEPYVVALLPLVLQANGAQAAQVRAAAADAGAAVARTLNPHAVRVALPMITEAVANDTWRIKAGALEVMAVMAESSPQQVALALPEIVPVVSHQVWDTKREVQAASKHALLAACACIGNPDIEPLVDRLVRVIAKPAETESTLDALLATTFVTRVDRATLSVIAPLLSKCLKTRQSNMHRKAGMVIGNMCRLVTEAEDVAPFIPMLLPALKRAADETADLEAAGEAKSAVDALVKALGVGHVADRAKAGLSGPTDEENAKVTADMRKEIERAMGAASSAPPADPVVAYVASLCASLVLHGFGQAGPAINENWEQAVLPYLRSSMGEADASLVYDSFLPVAHSYADAVEEGDAAELCNIDFSLAYGGKILLHNTRLRLLAGHRYGLLGPNGAGKTTLMRNIANGAIDGLPTELRTVFVQHDIVASDVDTSIIDYTCNVEELKGVSREKVSATLAEVGFSEEGQAAPITSLSGGWKMKLALARAMLQEAQVLLLDEPTNHLDVHAVKWLTDYLTGLKDVTVICVSHDTGFLEDMVTDVLHYETLKLVPYHGGAEALHQPQARGKIQHQPPACHHRSYYELAAASLRFKFPNPGPLDGITSTTKNILTMKDCSFQYPGSARPQIQSASLKLCLASRVGVTGVNGAGKTTLIKMVVRETEPQSGEVWSHHNLRIAYMAQHSLHHVEQHLEKSPVQYMQWRFGTGDGTDREVAEKNILMKMTDEEQERQSSTGQVEDILGRRLEGRVLKYECSFVGMGPKHNRYISREELERRGLSKLVQQADARMAALAAGTDNRPVTTKEIQAHLDDFALAKEFSVYGKIGGLSGGQKVKLVLAAAMWMRPHLLVLDEPTNYLDREALGALTQGIKEFGGGVIIISHNSEFINAITTETWLLEEGRLQTMGAAQESELKTSKNKSKKAMEAEAKAEEEAATKAGGCSNKTVKFDNLINPKTLKAFDKKNLRKLGKIADKAGIPLPEYVKGLNHKSPEWKWLGNYA</sequence>
<dbReference type="InterPro" id="IPR016024">
    <property type="entry name" value="ARM-type_fold"/>
</dbReference>
<dbReference type="InterPro" id="IPR003593">
    <property type="entry name" value="AAA+_ATPase"/>
</dbReference>
<dbReference type="SUPFAM" id="SSF48371">
    <property type="entry name" value="ARM repeat"/>
    <property type="match status" value="1"/>
</dbReference>
<organism evidence="11 12">
    <name type="scientific">Ectocarpus siliculosus</name>
    <name type="common">Brown alga</name>
    <name type="synonym">Conferva siliculosa</name>
    <dbReference type="NCBI Taxonomy" id="2880"/>
    <lineage>
        <taxon>Eukaryota</taxon>
        <taxon>Sar</taxon>
        <taxon>Stramenopiles</taxon>
        <taxon>Ochrophyta</taxon>
        <taxon>PX clade</taxon>
        <taxon>Phaeophyceae</taxon>
        <taxon>Ectocarpales</taxon>
        <taxon>Ectocarpaceae</taxon>
        <taxon>Ectocarpus</taxon>
    </lineage>
</organism>
<gene>
    <name evidence="11" type="ORF">Esi_0084_0061</name>
</gene>
<evidence type="ECO:0000256" key="2">
    <source>
        <dbReference type="ARBA" id="ARBA00011054"/>
    </source>
</evidence>
<comment type="similarity">
    <text evidence="2">Belongs to the ABC transporter superfamily. ABCF family. EF3 subfamily.</text>
</comment>
<dbReference type="PANTHER" id="PTHR19211:SF127">
    <property type="entry name" value="ABC TRANSPORTER DOMAIN-CONTAINING PROTEIN"/>
    <property type="match status" value="1"/>
</dbReference>
<dbReference type="eggNOG" id="KOG1242">
    <property type="taxonomic scope" value="Eukaryota"/>
</dbReference>
<protein>
    <recommendedName>
        <fullName evidence="7">Elongation factor 3</fullName>
    </recommendedName>
    <alternativeName>
        <fullName evidence="8">Eukaryotic elongation factor 3</fullName>
    </alternativeName>
</protein>
<comment type="subcellular location">
    <subcellularLocation>
        <location evidence="1">Cytoplasm</location>
    </subcellularLocation>
</comment>
<dbReference type="SMART" id="SM01349">
    <property type="entry name" value="TOG"/>
    <property type="match status" value="1"/>
</dbReference>
<dbReference type="SUPFAM" id="SSF52540">
    <property type="entry name" value="P-loop containing nucleoside triphosphate hydrolases"/>
    <property type="match status" value="2"/>
</dbReference>
<name>D7G7M2_ECTSI</name>
<proteinExistence type="inferred from homology"/>
<dbReference type="InterPro" id="IPR017871">
    <property type="entry name" value="ABC_transporter-like_CS"/>
</dbReference>
<dbReference type="OrthoDB" id="2110130at2759"/>
<dbReference type="Pfam" id="PF24984">
    <property type="entry name" value="HEAT_EF3_GNC1"/>
    <property type="match status" value="1"/>
</dbReference>
<dbReference type="InterPro" id="IPR027417">
    <property type="entry name" value="P-loop_NTPase"/>
</dbReference>
<evidence type="ECO:0000256" key="9">
    <source>
        <dbReference type="SAM" id="MobiDB-lite"/>
    </source>
</evidence>
<dbReference type="Pfam" id="PF24987">
    <property type="entry name" value="HEAT_EF3_N"/>
    <property type="match status" value="1"/>
</dbReference>
<dbReference type="InParanoid" id="D7G7M2"/>
<evidence type="ECO:0000256" key="6">
    <source>
        <dbReference type="ARBA" id="ARBA00022840"/>
    </source>
</evidence>
<dbReference type="Pfam" id="PF00005">
    <property type="entry name" value="ABC_tran"/>
    <property type="match status" value="2"/>
</dbReference>
<evidence type="ECO:0000313" key="12">
    <source>
        <dbReference type="Proteomes" id="UP000002630"/>
    </source>
</evidence>
<dbReference type="eggNOG" id="KOG0062">
    <property type="taxonomic scope" value="Eukaryota"/>
</dbReference>
<dbReference type="STRING" id="2880.D7G7M2"/>
<dbReference type="InterPro" id="IPR003439">
    <property type="entry name" value="ABC_transporter-like_ATP-bd"/>
</dbReference>
<dbReference type="InterPro" id="IPR011990">
    <property type="entry name" value="TPR-like_helical_dom_sf"/>
</dbReference>
<keyword evidence="6" id="KW-0067">ATP-binding</keyword>
<dbReference type="PROSITE" id="PS50893">
    <property type="entry name" value="ABC_TRANSPORTER_2"/>
    <property type="match status" value="2"/>
</dbReference>
<dbReference type="InterPro" id="IPR015688">
    <property type="entry name" value="eEF3_ABC2_chromodomain-like"/>
</dbReference>
<dbReference type="OMA" id="PEAKHYY"/>
<accession>D7G7M2</accession>